<evidence type="ECO:0000313" key="2">
    <source>
        <dbReference type="Proteomes" id="UP000093071"/>
    </source>
</evidence>
<organism evidence="1 2">
    <name type="scientific">Xanthomonas translucens pv. translucens DSM 18974</name>
    <dbReference type="NCBI Taxonomy" id="1261556"/>
    <lineage>
        <taxon>Bacteria</taxon>
        <taxon>Pseudomonadati</taxon>
        <taxon>Pseudomonadota</taxon>
        <taxon>Gammaproteobacteria</taxon>
        <taxon>Lysobacterales</taxon>
        <taxon>Lysobacteraceae</taxon>
        <taxon>Xanthomonas</taxon>
        <taxon>Xanthomonas translucens group</taxon>
    </lineage>
</organism>
<protein>
    <submittedName>
        <fullName evidence="1">Uncharacterized protein</fullName>
    </submittedName>
</protein>
<gene>
    <name evidence="1" type="ORF">BN444_00284</name>
</gene>
<accession>A0A1C3TNL1</accession>
<name>A0A1C3TNL1_XANCT</name>
<dbReference type="Proteomes" id="UP000093071">
    <property type="component" value="Chromosome I"/>
</dbReference>
<dbReference type="EMBL" id="LT604072">
    <property type="protein sequence ID" value="SCB04788.1"/>
    <property type="molecule type" value="Genomic_DNA"/>
</dbReference>
<sequence>MNRGAPSPVSKRSGLLEVSTAGCSCIGRMSQPSKMWVRRFASSRWVASRFARPLGLQQTKFRFNGAIGLSAPTRRLTGILRTEPRAFSSTRRPEGQVRNGHARCVQEMNVLCSARATRRRVEWFQRRSIRRSLHHRLQRIDHAWLEKHACLIDRDLNLEHRGEYIALQVRQPACPVRLFRRKATNPRRRAPALHGLNARSCCCFCRKETSTRRRRCDSGFCRGCALRPLRWRGWRP</sequence>
<dbReference type="AlphaFoldDB" id="A0A1C3TNL1"/>
<proteinExistence type="predicted"/>
<evidence type="ECO:0000313" key="1">
    <source>
        <dbReference type="EMBL" id="SCB04788.1"/>
    </source>
</evidence>
<reference evidence="2" key="1">
    <citation type="submission" date="2016-07" db="EMBL/GenBank/DDBJ databases">
        <authorList>
            <person name="Jaenicke Sebastian"/>
        </authorList>
    </citation>
    <scope>NUCLEOTIDE SEQUENCE [LARGE SCALE GENOMIC DNA]</scope>
</reference>